<evidence type="ECO:0000313" key="1">
    <source>
        <dbReference type="EMBL" id="MFD1126267.1"/>
    </source>
</evidence>
<dbReference type="EMBL" id="JBHTLH010000043">
    <property type="protein sequence ID" value="MFD1126267.1"/>
    <property type="molecule type" value="Genomic_DNA"/>
</dbReference>
<comment type="caution">
    <text evidence="1">The sequence shown here is derived from an EMBL/GenBank/DDBJ whole genome shotgun (WGS) entry which is preliminary data.</text>
</comment>
<gene>
    <name evidence="1" type="ORF">ACFQ22_13040</name>
</gene>
<evidence type="ECO:0000313" key="2">
    <source>
        <dbReference type="Proteomes" id="UP001597156"/>
    </source>
</evidence>
<keyword evidence="2" id="KW-1185">Reference proteome</keyword>
<name>A0ABW3PK87_9LACO</name>
<dbReference type="Proteomes" id="UP001597156">
    <property type="component" value="Unassembled WGS sequence"/>
</dbReference>
<sequence>MQNNQIIRRKISDERLKMWEVANEIGIADSTFSKWLRLPLSSARYKRVEKAINELTKERDD</sequence>
<dbReference type="RefSeq" id="WP_121977252.1">
    <property type="nucleotide sequence ID" value="NZ_JBHTLH010000043.1"/>
</dbReference>
<organism evidence="1 2">
    <name type="scientific">Lentilactobacillus raoultii</name>
    <dbReference type="NCBI Taxonomy" id="1987503"/>
    <lineage>
        <taxon>Bacteria</taxon>
        <taxon>Bacillati</taxon>
        <taxon>Bacillota</taxon>
        <taxon>Bacilli</taxon>
        <taxon>Lactobacillales</taxon>
        <taxon>Lactobacillaceae</taxon>
        <taxon>Lentilactobacillus</taxon>
    </lineage>
</organism>
<proteinExistence type="predicted"/>
<protein>
    <submittedName>
        <fullName evidence="1">Uncharacterized protein</fullName>
    </submittedName>
</protein>
<accession>A0ABW3PK87</accession>
<reference evidence="2" key="1">
    <citation type="journal article" date="2019" name="Int. J. Syst. Evol. Microbiol.">
        <title>The Global Catalogue of Microorganisms (GCM) 10K type strain sequencing project: providing services to taxonomists for standard genome sequencing and annotation.</title>
        <authorList>
            <consortium name="The Broad Institute Genomics Platform"/>
            <consortium name="The Broad Institute Genome Sequencing Center for Infectious Disease"/>
            <person name="Wu L."/>
            <person name="Ma J."/>
        </authorList>
    </citation>
    <scope>NUCLEOTIDE SEQUENCE [LARGE SCALE GENOMIC DNA]</scope>
    <source>
        <strain evidence="2">CCUG 71848</strain>
    </source>
</reference>